<dbReference type="EMBL" id="MCYL01000014">
    <property type="protein sequence ID" value="PML56554.1"/>
    <property type="molecule type" value="Genomic_DNA"/>
</dbReference>
<dbReference type="PROSITE" id="PS50404">
    <property type="entry name" value="GST_NTER"/>
    <property type="match status" value="1"/>
</dbReference>
<dbReference type="NCBIfam" id="NF007702">
    <property type="entry name" value="PRK10387.1"/>
    <property type="match status" value="1"/>
</dbReference>
<dbReference type="PROSITE" id="PS51354">
    <property type="entry name" value="GLUTAREDOXIN_2"/>
    <property type="match status" value="1"/>
</dbReference>
<dbReference type="SUPFAM" id="SSF52833">
    <property type="entry name" value="Thioredoxin-like"/>
    <property type="match status" value="1"/>
</dbReference>
<dbReference type="AlphaFoldDB" id="A0A2N7IGZ3"/>
<dbReference type="EMBL" id="MCXM01000036">
    <property type="protein sequence ID" value="PMK42957.1"/>
    <property type="molecule type" value="Genomic_DNA"/>
</dbReference>
<reference evidence="3" key="3">
    <citation type="submission" date="2016-07" db="EMBL/GenBank/DDBJ databases">
        <authorList>
            <person name="Wan K."/>
            <person name="Booth B."/>
            <person name="Spirohn K."/>
            <person name="Hao T."/>
            <person name="Hu Y."/>
            <person name="Calderwood M."/>
            <person name="Hill D."/>
            <person name="Mohr S."/>
            <person name="Vidal M."/>
            <person name="Celniker S."/>
            <person name="Perrimon N."/>
        </authorList>
    </citation>
    <scope>NUCLEOTIDE SEQUENCE</scope>
    <source>
        <strain evidence="3">10N.261.51.B8</strain>
    </source>
</reference>
<sequence>MKLYIYEHCPFCARVVYVANALKLNVEYQVVDYADAQTLIDLIGQKMVPVLEKTDGNVMAESMDIIAYFIEQAGIDAVAAPSEETLAFQREAFPLIQRIGYPRWTKLNLKEFATEASVTAWQAKKETEELNFVRLLESTEQIVADVNAQLLNAEALIQPNAGKSPLPLVDQAIYFSLLRGFFVEPTVTWPQELKLWLETNSNELGASILTV</sequence>
<dbReference type="InterPro" id="IPR011901">
    <property type="entry name" value="Grx2"/>
</dbReference>
<proteinExistence type="predicted"/>
<dbReference type="InterPro" id="IPR036249">
    <property type="entry name" value="Thioredoxin-like_sf"/>
</dbReference>
<feature type="domain" description="GST N-terminal" evidence="1">
    <location>
        <begin position="1"/>
        <end position="77"/>
    </location>
</feature>
<dbReference type="InterPro" id="IPR007494">
    <property type="entry name" value="Glutaredoxin2_C"/>
</dbReference>
<dbReference type="InterPro" id="IPR036282">
    <property type="entry name" value="Glutathione-S-Trfase_C_sf"/>
</dbReference>
<protein>
    <submittedName>
        <fullName evidence="3">Glutaredoxin, GrxB family</fullName>
    </submittedName>
</protein>
<dbReference type="RefSeq" id="WP_102281763.1">
    <property type="nucleotide sequence ID" value="NZ_JAJGZN020000011.1"/>
</dbReference>
<gene>
    <name evidence="3" type="ORF">BCT74_20760</name>
    <name evidence="2" type="ORF">BCT99_25575</name>
</gene>
<dbReference type="SUPFAM" id="SSF47616">
    <property type="entry name" value="GST C-terminal domain-like"/>
    <property type="match status" value="1"/>
</dbReference>
<comment type="caution">
    <text evidence="3">The sequence shown here is derived from an EMBL/GenBank/DDBJ whole genome shotgun (WGS) entry which is preliminary data.</text>
</comment>
<name>A0A2N7IGZ3_9VIBR</name>
<reference evidence="3" key="4">
    <citation type="journal article" date="2018" name="Nature">
        <title>A major lineage of non-tailed dsDNA viruses as unrecognized killers of marine bacteria.</title>
        <authorList>
            <person name="Kauffman K.M."/>
            <person name="Hussain F.A."/>
            <person name="Yang J."/>
            <person name="Arevalo P."/>
            <person name="Brown J.M."/>
            <person name="Chang W.K."/>
            <person name="VanInsberghe D."/>
            <person name="Elsherbini J."/>
            <person name="Sharma R.S."/>
            <person name="Cutler M.B."/>
            <person name="Kelly L."/>
            <person name="Polz M.F."/>
        </authorList>
    </citation>
    <scope>NUCLEOTIDE SEQUENCE</scope>
    <source>
        <strain evidence="3">10N.261.51.B8</strain>
        <strain evidence="2">10N.261.52.F7</strain>
    </source>
</reference>
<evidence type="ECO:0000313" key="3">
    <source>
        <dbReference type="EMBL" id="PML56554.1"/>
    </source>
</evidence>
<evidence type="ECO:0000313" key="2">
    <source>
        <dbReference type="EMBL" id="PMK42957.1"/>
    </source>
</evidence>
<accession>A0A2N7IGZ3</accession>
<dbReference type="NCBIfam" id="TIGR02182">
    <property type="entry name" value="GRXB"/>
    <property type="match status" value="1"/>
</dbReference>
<evidence type="ECO:0000313" key="5">
    <source>
        <dbReference type="Proteomes" id="UP000235746"/>
    </source>
</evidence>
<dbReference type="InterPro" id="IPR004045">
    <property type="entry name" value="Glutathione_S-Trfase_N"/>
</dbReference>
<dbReference type="Pfam" id="PF13417">
    <property type="entry name" value="GST_N_3"/>
    <property type="match status" value="1"/>
</dbReference>
<dbReference type="Proteomes" id="UP000235746">
    <property type="component" value="Unassembled WGS sequence"/>
</dbReference>
<reference evidence="2" key="2">
    <citation type="submission" date="2016-07" db="EMBL/GenBank/DDBJ databases">
        <authorList>
            <person name="Kauffman K."/>
            <person name="Arevalo P."/>
            <person name="Polz M.F."/>
        </authorList>
    </citation>
    <scope>NUCLEOTIDE SEQUENCE</scope>
    <source>
        <strain evidence="2">10N.261.52.F7</strain>
    </source>
</reference>
<evidence type="ECO:0000259" key="1">
    <source>
        <dbReference type="PROSITE" id="PS50404"/>
    </source>
</evidence>
<dbReference type="Gene3D" id="1.20.1050.10">
    <property type="match status" value="1"/>
</dbReference>
<reference evidence="4 5" key="1">
    <citation type="submission" date="2016-07" db="EMBL/GenBank/DDBJ databases">
        <title>Nontailed viruses are major unrecognized killers of bacteria in the ocean.</title>
        <authorList>
            <person name="Kauffman K."/>
            <person name="Hussain F."/>
            <person name="Yang J."/>
            <person name="Arevalo P."/>
            <person name="Brown J."/>
            <person name="Cutler M."/>
            <person name="Kelly L."/>
            <person name="Polz M.F."/>
        </authorList>
    </citation>
    <scope>NUCLEOTIDE SEQUENCE [LARGE SCALE GENOMIC DNA]</scope>
    <source>
        <strain evidence="5">10N.261.51.B8</strain>
        <strain evidence="4">10N.261.52.F7</strain>
    </source>
</reference>
<organism evidence="3 5">
    <name type="scientific">Vibrio lentus</name>
    <dbReference type="NCBI Taxonomy" id="136468"/>
    <lineage>
        <taxon>Bacteria</taxon>
        <taxon>Pseudomonadati</taxon>
        <taxon>Pseudomonadota</taxon>
        <taxon>Gammaproteobacteria</taxon>
        <taxon>Vibrionales</taxon>
        <taxon>Vibrionaceae</taxon>
        <taxon>Vibrio</taxon>
    </lineage>
</organism>
<evidence type="ECO:0000313" key="4">
    <source>
        <dbReference type="Proteomes" id="UP000235385"/>
    </source>
</evidence>
<dbReference type="GO" id="GO:0005829">
    <property type="term" value="C:cytosol"/>
    <property type="evidence" value="ECO:0007669"/>
    <property type="project" value="InterPro"/>
</dbReference>
<dbReference type="Gene3D" id="3.40.30.10">
    <property type="entry name" value="Glutaredoxin"/>
    <property type="match status" value="1"/>
</dbReference>
<dbReference type="Pfam" id="PF04399">
    <property type="entry name" value="Glutaredoxin2_C"/>
    <property type="match status" value="1"/>
</dbReference>